<dbReference type="Proteomes" id="UP000199581">
    <property type="component" value="Unassembled WGS sequence"/>
</dbReference>
<protein>
    <recommendedName>
        <fullName evidence="3">DUF4197 domain-containing protein</fullName>
    </recommendedName>
</protein>
<dbReference type="Pfam" id="PF13852">
    <property type="entry name" value="DUF4197"/>
    <property type="match status" value="1"/>
</dbReference>
<keyword evidence="2" id="KW-1185">Reference proteome</keyword>
<dbReference type="AlphaFoldDB" id="A0A8G2C011"/>
<accession>A0A8G2C011</accession>
<evidence type="ECO:0000313" key="1">
    <source>
        <dbReference type="EMBL" id="SFL29874.1"/>
    </source>
</evidence>
<gene>
    <name evidence="1" type="ORF">SAMN05421830_101447</name>
</gene>
<dbReference type="InterPro" id="IPR025245">
    <property type="entry name" value="DUF4197"/>
</dbReference>
<evidence type="ECO:0000313" key="2">
    <source>
        <dbReference type="Proteomes" id="UP000199581"/>
    </source>
</evidence>
<comment type="caution">
    <text evidence="1">The sequence shown here is derived from an EMBL/GenBank/DDBJ whole genome shotgun (WGS) entry which is preliminary data.</text>
</comment>
<sequence length="251" mass="26571">MSIRVQLPNLKIVCALVTMLLLVGVSGWAQNSLLQQGLGLLSSGGGAKTGSLSQGEMGDGLKEALRVGTENVVAKLGQTDGFNTDKAIHIPLPGQLATVQKALKAAGYSSLVDDLELKLNRAAEQATPKAKALFVDAISAMTIEDAQKILSGPEDSATQYFRKSMGPGLSKEMKPIVDATLADAGAVQAYDNMMGQYKALPFMPDAKANLSDYVVEKGMDGIFHYVAKEEAAIRTNPAARTTDLLKKVFAQ</sequence>
<evidence type="ECO:0008006" key="3">
    <source>
        <dbReference type="Google" id="ProtNLM"/>
    </source>
</evidence>
<dbReference type="RefSeq" id="WP_192622893.1">
    <property type="nucleotide sequence ID" value="NZ_FOTO01000001.1"/>
</dbReference>
<proteinExistence type="predicted"/>
<organism evidence="1 2">
    <name type="scientific">Desulfomicrobium norvegicum (strain DSM 1741 / NCIMB 8310)</name>
    <name type="common">Desulfovibrio baculatus (strain Norway 4)</name>
    <name type="synonym">Desulfovibrio desulfuricans (strain Norway 4)</name>
    <dbReference type="NCBI Taxonomy" id="52561"/>
    <lineage>
        <taxon>Bacteria</taxon>
        <taxon>Pseudomonadati</taxon>
        <taxon>Thermodesulfobacteriota</taxon>
        <taxon>Desulfovibrionia</taxon>
        <taxon>Desulfovibrionales</taxon>
        <taxon>Desulfomicrobiaceae</taxon>
        <taxon>Desulfomicrobium</taxon>
    </lineage>
</organism>
<name>A0A8G2C011_DESNO</name>
<dbReference type="EMBL" id="FOTO01000001">
    <property type="protein sequence ID" value="SFL29874.1"/>
    <property type="molecule type" value="Genomic_DNA"/>
</dbReference>
<reference evidence="1 2" key="1">
    <citation type="submission" date="2016-10" db="EMBL/GenBank/DDBJ databases">
        <authorList>
            <person name="Varghese N."/>
            <person name="Submissions S."/>
        </authorList>
    </citation>
    <scope>NUCLEOTIDE SEQUENCE [LARGE SCALE GENOMIC DNA]</scope>
    <source>
        <strain evidence="1 2">DSM 1741</strain>
    </source>
</reference>